<dbReference type="InterPro" id="IPR012349">
    <property type="entry name" value="Split_barrel_FMN-bd"/>
</dbReference>
<organism evidence="6 7">
    <name type="scientific">Dyadobacter chenhuakuii</name>
    <dbReference type="NCBI Taxonomy" id="2909339"/>
    <lineage>
        <taxon>Bacteria</taxon>
        <taxon>Pseudomonadati</taxon>
        <taxon>Bacteroidota</taxon>
        <taxon>Cytophagia</taxon>
        <taxon>Cytophagales</taxon>
        <taxon>Spirosomataceae</taxon>
        <taxon>Dyadobacter</taxon>
    </lineage>
</organism>
<gene>
    <name evidence="6" type="ORF">L0661_07685</name>
</gene>
<name>A0A9X1QAK0_9BACT</name>
<dbReference type="InterPro" id="IPR002563">
    <property type="entry name" value="Flavin_Rdtase-like_dom"/>
</dbReference>
<evidence type="ECO:0000256" key="1">
    <source>
        <dbReference type="ARBA" id="ARBA00001917"/>
    </source>
</evidence>
<keyword evidence="2" id="KW-0285">Flavoprotein</keyword>
<feature type="domain" description="Flavin reductase like" evidence="5">
    <location>
        <begin position="30"/>
        <end position="180"/>
    </location>
</feature>
<protein>
    <submittedName>
        <fullName evidence="6">Flavin reductase</fullName>
    </submittedName>
</protein>
<evidence type="ECO:0000313" key="6">
    <source>
        <dbReference type="EMBL" id="MCF2498180.1"/>
    </source>
</evidence>
<evidence type="ECO:0000256" key="4">
    <source>
        <dbReference type="ARBA" id="ARBA00038054"/>
    </source>
</evidence>
<dbReference type="Proteomes" id="UP001139411">
    <property type="component" value="Unassembled WGS sequence"/>
</dbReference>
<comment type="similarity">
    <text evidence="4">Belongs to the flavoredoxin family.</text>
</comment>
<evidence type="ECO:0000313" key="7">
    <source>
        <dbReference type="Proteomes" id="UP001139411"/>
    </source>
</evidence>
<dbReference type="GO" id="GO:0010181">
    <property type="term" value="F:FMN binding"/>
    <property type="evidence" value="ECO:0007669"/>
    <property type="project" value="InterPro"/>
</dbReference>
<accession>A0A9X1QAK0</accession>
<dbReference type="Gene3D" id="2.30.110.10">
    <property type="entry name" value="Electron Transport, Fmn-binding Protein, Chain A"/>
    <property type="match status" value="1"/>
</dbReference>
<comment type="cofactor">
    <cofactor evidence="1">
        <name>FMN</name>
        <dbReference type="ChEBI" id="CHEBI:58210"/>
    </cofactor>
</comment>
<dbReference type="Pfam" id="PF01613">
    <property type="entry name" value="Flavin_Reduct"/>
    <property type="match status" value="1"/>
</dbReference>
<dbReference type="EMBL" id="JAKFFV010000004">
    <property type="protein sequence ID" value="MCF2498180.1"/>
    <property type="molecule type" value="Genomic_DNA"/>
</dbReference>
<dbReference type="GO" id="GO:0016646">
    <property type="term" value="F:oxidoreductase activity, acting on the CH-NH group of donors, NAD or NADP as acceptor"/>
    <property type="evidence" value="ECO:0007669"/>
    <property type="project" value="UniProtKB-ARBA"/>
</dbReference>
<dbReference type="SMART" id="SM00903">
    <property type="entry name" value="Flavin_Reduct"/>
    <property type="match status" value="1"/>
</dbReference>
<dbReference type="RefSeq" id="WP_235177363.1">
    <property type="nucleotide sequence ID" value="NZ_JAKFFV010000004.1"/>
</dbReference>
<evidence type="ECO:0000256" key="3">
    <source>
        <dbReference type="ARBA" id="ARBA00022643"/>
    </source>
</evidence>
<evidence type="ECO:0000259" key="5">
    <source>
        <dbReference type="SMART" id="SM00903"/>
    </source>
</evidence>
<reference evidence="6" key="1">
    <citation type="submission" date="2022-01" db="EMBL/GenBank/DDBJ databases">
        <title>Novel species in genus Dyadobacter.</title>
        <authorList>
            <person name="Ma C."/>
        </authorList>
    </citation>
    <scope>NUCLEOTIDE SEQUENCE</scope>
    <source>
        <strain evidence="6">CY357</strain>
    </source>
</reference>
<dbReference type="AlphaFoldDB" id="A0A9X1QAK0"/>
<keyword evidence="3" id="KW-0288">FMN</keyword>
<comment type="caution">
    <text evidence="6">The sequence shown here is derived from an EMBL/GenBank/DDBJ whole genome shotgun (WGS) entry which is preliminary data.</text>
</comment>
<dbReference type="PANTHER" id="PTHR33798">
    <property type="entry name" value="FLAVOPROTEIN OXYGENASE"/>
    <property type="match status" value="1"/>
</dbReference>
<dbReference type="SUPFAM" id="SSF50475">
    <property type="entry name" value="FMN-binding split barrel"/>
    <property type="match status" value="1"/>
</dbReference>
<evidence type="ECO:0000256" key="2">
    <source>
        <dbReference type="ARBA" id="ARBA00022630"/>
    </source>
</evidence>
<dbReference type="PANTHER" id="PTHR33798:SF5">
    <property type="entry name" value="FLAVIN REDUCTASE LIKE DOMAIN-CONTAINING PROTEIN"/>
    <property type="match status" value="1"/>
</dbReference>
<proteinExistence type="inferred from homology"/>
<sequence length="219" mass="23664">MTNIKSGKVSTTDIAAMDKQYRICLINSLLGYKSLNLLGTISEAGTTNLCVISSAFHLGANPPLIGMVMRPAREHNDTLRNIKATGQFTLNNVLPDWYKQAHQTSASYPSGVSEFGTCGFDEHYVAGFNAPFVAQSTVRVGLQLREIIPMEINQTSIVIGEIVEVLVNDALIGKDGTIDHVEAKTVTVAGLDAYFLPQSIARLAYAKPGIEPQELNQPG</sequence>